<evidence type="ECO:0000256" key="10">
    <source>
        <dbReference type="ARBA" id="ARBA00023134"/>
    </source>
</evidence>
<dbReference type="InterPro" id="IPR030389">
    <property type="entry name" value="G_FEOB_dom"/>
</dbReference>
<keyword evidence="4 15" id="KW-0410">Iron transport</keyword>
<evidence type="ECO:0000256" key="5">
    <source>
        <dbReference type="ARBA" id="ARBA00022692"/>
    </source>
</evidence>
<dbReference type="InterPro" id="IPR027417">
    <property type="entry name" value="P-loop_NTPase"/>
</dbReference>
<evidence type="ECO:0000256" key="14">
    <source>
        <dbReference type="PIRSR" id="PIRSR603373-2"/>
    </source>
</evidence>
<dbReference type="InterPro" id="IPR011640">
    <property type="entry name" value="Fe2_transport_prot_B_C"/>
</dbReference>
<dbReference type="PROSITE" id="PS51711">
    <property type="entry name" value="G_FEOB"/>
    <property type="match status" value="1"/>
</dbReference>
<dbReference type="Pfam" id="PF07664">
    <property type="entry name" value="FeoB_C"/>
    <property type="match status" value="1"/>
</dbReference>
<keyword evidence="14" id="KW-0460">Magnesium</keyword>
<name>D0LL11_HALO1</name>
<dbReference type="GO" id="GO:0005886">
    <property type="term" value="C:plasma membrane"/>
    <property type="evidence" value="ECO:0007669"/>
    <property type="project" value="UniProtKB-SubCell"/>
</dbReference>
<keyword evidence="6 13" id="KW-0547">Nucleotide-binding</keyword>
<keyword evidence="10 13" id="KW-0342">GTP-binding</keyword>
<proteinExistence type="inferred from homology"/>
<sequence length="722" mass="78472">MSKPGQRPIVAIAGNPNTGKTTLFNALTGRRARVGNYPGVTVERRSALIELEPGAGPVEVLDVPGAYSLLSRTAEEQIAFDALLGMHGLPRPEAVVFCVDATQLVRSSYVVLQAQEMGLRVVVALTMSDEAGPAAPEPERLAQVLGCEVVAVVARERRGLGELRAAMQRAVRAAGSGGSGAEMRWRFTPSDALAGRISRVREALPEGWLDCDAMALWALMSVDDDDELTLIPASLRSAVRDAVADVDAARAIDDEVIEARYRWLDTEVAPLMRAVPDRSLTERVDRILLNRVAGFGAFLAIMFVVFQSLFAWADPAITLIEEIFGALGEGVETLMPAGIVRDFVVEGLIAGVGSVLVFLPQILLLFLFLGIMEDSGYLARVAYLMDRIMKSMNLHGRAFVPMLSGFACAVPAILATRTMERRRDRLLTMMVVPLMTCSARLPVYTLVIAALYPAGEVFGFFPVQGLLMVAMYVFSTATALAAAWVLSRTVKPLRAKRLPFVIELPPYRLPRMRDVLSLMWERSRLFLTEAGGVILVCTIVLWGLLSFPQSLPADAPDYDAEIAQAVSAEQRTELENARDGALLRNSVGGRMGHAIEPVIAPLGFDWKIGVGIIGAFAAREVFISTMGVVYATGADVDEESTTLRDRMREEVHDDGAPVYTPLVGLSLMVFFALACQCMSTLAVVKRETGGYRWPLFLFAYMTGLAWLASFAVYQGGRLLGFG</sequence>
<evidence type="ECO:0000259" key="16">
    <source>
        <dbReference type="PROSITE" id="PS51711"/>
    </source>
</evidence>
<evidence type="ECO:0000256" key="12">
    <source>
        <dbReference type="NCBIfam" id="TIGR00437"/>
    </source>
</evidence>
<comment type="similarity">
    <text evidence="15">Belongs to the TRAFAC class TrmE-Era-EngA-EngB-Septin-like GTPase superfamily. FeoB GTPase (TC 9.A.8) family.</text>
</comment>
<dbReference type="KEGG" id="hoh:Hoch_4234"/>
<keyword evidence="3" id="KW-1003">Cell membrane</keyword>
<dbReference type="Gene3D" id="3.40.50.300">
    <property type="entry name" value="P-loop containing nucleotide triphosphate hydrolases"/>
    <property type="match status" value="1"/>
</dbReference>
<feature type="transmembrane region" description="Helical" evidence="15">
    <location>
        <begin position="466"/>
        <end position="487"/>
    </location>
</feature>
<keyword evidence="11 15" id="KW-0472">Membrane</keyword>
<evidence type="ECO:0000256" key="6">
    <source>
        <dbReference type="ARBA" id="ARBA00022741"/>
    </source>
</evidence>
<dbReference type="STRING" id="502025.Hoch_4234"/>
<feature type="binding site" evidence="13">
    <location>
        <begin position="14"/>
        <end position="21"/>
    </location>
    <ligand>
        <name>GTP</name>
        <dbReference type="ChEBI" id="CHEBI:37565"/>
        <label>1</label>
    </ligand>
</feature>
<comment type="function">
    <text evidence="15">Probable transporter of a GTP-driven Fe(2+) uptake system.</text>
</comment>
<evidence type="ECO:0000256" key="9">
    <source>
        <dbReference type="ARBA" id="ARBA00023065"/>
    </source>
</evidence>
<feature type="transmembrane region" description="Helical" evidence="15">
    <location>
        <begin position="288"/>
        <end position="310"/>
    </location>
</feature>
<feature type="binding site" evidence="14">
    <location>
        <position position="29"/>
    </location>
    <ligand>
        <name>Mg(2+)</name>
        <dbReference type="ChEBI" id="CHEBI:18420"/>
        <label>2</label>
    </ligand>
</feature>
<dbReference type="PANTHER" id="PTHR43185">
    <property type="entry name" value="FERROUS IRON TRANSPORT PROTEIN B"/>
    <property type="match status" value="1"/>
</dbReference>
<comment type="caution">
    <text evidence="15">Lacks conserved residue(s) required for the propagation of feature annotation.</text>
</comment>
<dbReference type="InterPro" id="IPR011642">
    <property type="entry name" value="Gate_dom"/>
</dbReference>
<dbReference type="HOGENOM" id="CLU_013350_3_0_7"/>
<dbReference type="PRINTS" id="PR00326">
    <property type="entry name" value="GTP1OBG"/>
</dbReference>
<evidence type="ECO:0000313" key="17">
    <source>
        <dbReference type="EMBL" id="ACY16731.1"/>
    </source>
</evidence>
<dbReference type="GO" id="GO:0005525">
    <property type="term" value="F:GTP binding"/>
    <property type="evidence" value="ECO:0007669"/>
    <property type="project" value="UniProtKB-KW"/>
</dbReference>
<evidence type="ECO:0000256" key="1">
    <source>
        <dbReference type="ARBA" id="ARBA00004651"/>
    </source>
</evidence>
<dbReference type="InterPro" id="IPR050860">
    <property type="entry name" value="FeoB_GTPase"/>
</dbReference>
<keyword evidence="7 15" id="KW-1133">Transmembrane helix</keyword>
<feature type="binding site" evidence="13">
    <location>
        <begin position="39"/>
        <end position="43"/>
    </location>
    <ligand>
        <name>GTP</name>
        <dbReference type="ChEBI" id="CHEBI:37565"/>
        <label>1</label>
    </ligand>
</feature>
<feature type="transmembrane region" description="Helical" evidence="15">
    <location>
        <begin position="347"/>
        <end position="372"/>
    </location>
</feature>
<feature type="transmembrane region" description="Helical" evidence="15">
    <location>
        <begin position="662"/>
        <end position="683"/>
    </location>
</feature>
<evidence type="ECO:0000256" key="11">
    <source>
        <dbReference type="ARBA" id="ARBA00023136"/>
    </source>
</evidence>
<accession>D0LL11</accession>
<dbReference type="eggNOG" id="COG0370">
    <property type="taxonomic scope" value="Bacteria"/>
</dbReference>
<feature type="transmembrane region" description="Helical" evidence="15">
    <location>
        <begin position="525"/>
        <end position="545"/>
    </location>
</feature>
<dbReference type="GO" id="GO:0015093">
    <property type="term" value="F:ferrous iron transmembrane transporter activity"/>
    <property type="evidence" value="ECO:0007669"/>
    <property type="project" value="UniProtKB-UniRule"/>
</dbReference>
<evidence type="ECO:0000256" key="13">
    <source>
        <dbReference type="PIRSR" id="PIRSR603373-1"/>
    </source>
</evidence>
<organism evidence="17 18">
    <name type="scientific">Haliangium ochraceum (strain DSM 14365 / JCM 11303 / SMP-2)</name>
    <dbReference type="NCBI Taxonomy" id="502025"/>
    <lineage>
        <taxon>Bacteria</taxon>
        <taxon>Pseudomonadati</taxon>
        <taxon>Myxococcota</taxon>
        <taxon>Polyangia</taxon>
        <taxon>Haliangiales</taxon>
        <taxon>Kofleriaceae</taxon>
        <taxon>Haliangium</taxon>
    </lineage>
</organism>
<feature type="binding site" evidence="14">
    <location>
        <position position="25"/>
    </location>
    <ligand>
        <name>Mg(2+)</name>
        <dbReference type="ChEBI" id="CHEBI:18420"/>
        <label>2</label>
    </ligand>
</feature>
<protein>
    <recommendedName>
        <fullName evidence="12 15">Ferrous iron transport protein B</fullName>
    </recommendedName>
</protein>
<feature type="binding site" evidence="14">
    <location>
        <position position="26"/>
    </location>
    <ligand>
        <name>Mg(2+)</name>
        <dbReference type="ChEBI" id="CHEBI:18420"/>
        <label>2</label>
    </ligand>
</feature>
<dbReference type="Pfam" id="PF07670">
    <property type="entry name" value="Gate"/>
    <property type="match status" value="2"/>
</dbReference>
<evidence type="ECO:0000313" key="18">
    <source>
        <dbReference type="Proteomes" id="UP000001880"/>
    </source>
</evidence>
<dbReference type="PANTHER" id="PTHR43185:SF1">
    <property type="entry name" value="FE(2+) TRANSPORTER FEOB"/>
    <property type="match status" value="1"/>
</dbReference>
<evidence type="ECO:0000256" key="7">
    <source>
        <dbReference type="ARBA" id="ARBA00022989"/>
    </source>
</evidence>
<dbReference type="InterPro" id="IPR006073">
    <property type="entry name" value="GTP-bd"/>
</dbReference>
<dbReference type="RefSeq" id="WP_012829329.1">
    <property type="nucleotide sequence ID" value="NC_013440.1"/>
</dbReference>
<keyword evidence="14" id="KW-0479">Metal-binding</keyword>
<dbReference type="SUPFAM" id="SSF52540">
    <property type="entry name" value="P-loop containing nucleoside triphosphate hydrolases"/>
    <property type="match status" value="1"/>
</dbReference>
<keyword evidence="2 15" id="KW-0813">Transport</keyword>
<evidence type="ECO:0000256" key="3">
    <source>
        <dbReference type="ARBA" id="ARBA00022475"/>
    </source>
</evidence>
<dbReference type="Pfam" id="PF02421">
    <property type="entry name" value="FeoB_N"/>
    <property type="match status" value="1"/>
</dbReference>
<dbReference type="EMBL" id="CP001804">
    <property type="protein sequence ID" value="ACY16731.1"/>
    <property type="molecule type" value="Genomic_DNA"/>
</dbReference>
<dbReference type="CDD" id="cd01879">
    <property type="entry name" value="FeoB"/>
    <property type="match status" value="1"/>
</dbReference>
<evidence type="ECO:0000256" key="2">
    <source>
        <dbReference type="ARBA" id="ARBA00022448"/>
    </source>
</evidence>
<evidence type="ECO:0000256" key="4">
    <source>
        <dbReference type="ARBA" id="ARBA00022496"/>
    </source>
</evidence>
<feature type="binding site" evidence="14">
    <location>
        <position position="28"/>
    </location>
    <ligand>
        <name>Mg(2+)</name>
        <dbReference type="ChEBI" id="CHEBI:18420"/>
        <label>2</label>
    </ligand>
</feature>
<feature type="binding site" evidence="13">
    <location>
        <begin position="62"/>
        <end position="65"/>
    </location>
    <ligand>
        <name>GTP</name>
        <dbReference type="ChEBI" id="CHEBI:37565"/>
        <label>1</label>
    </ligand>
</feature>
<dbReference type="GO" id="GO:0046872">
    <property type="term" value="F:metal ion binding"/>
    <property type="evidence" value="ECO:0007669"/>
    <property type="project" value="UniProtKB-KW"/>
</dbReference>
<evidence type="ECO:0000256" key="8">
    <source>
        <dbReference type="ARBA" id="ARBA00023004"/>
    </source>
</evidence>
<gene>
    <name evidence="17" type="ordered locus">Hoch_4234</name>
</gene>
<dbReference type="AlphaFoldDB" id="D0LL11"/>
<evidence type="ECO:0000256" key="15">
    <source>
        <dbReference type="RuleBase" id="RU362098"/>
    </source>
</evidence>
<keyword evidence="5 15" id="KW-0812">Transmembrane</keyword>
<dbReference type="InterPro" id="IPR003373">
    <property type="entry name" value="Fe2_transport_prot-B"/>
</dbReference>
<dbReference type="NCBIfam" id="TIGR00437">
    <property type="entry name" value="feoB"/>
    <property type="match status" value="1"/>
</dbReference>
<feature type="transmembrane region" description="Helical" evidence="15">
    <location>
        <begin position="426"/>
        <end position="454"/>
    </location>
</feature>
<reference evidence="17 18" key="1">
    <citation type="journal article" date="2010" name="Stand. Genomic Sci.">
        <title>Complete genome sequence of Haliangium ochraceum type strain (SMP-2).</title>
        <authorList>
            <consortium name="US DOE Joint Genome Institute (JGI-PGF)"/>
            <person name="Ivanova N."/>
            <person name="Daum C."/>
            <person name="Lang E."/>
            <person name="Abt B."/>
            <person name="Kopitz M."/>
            <person name="Saunders E."/>
            <person name="Lapidus A."/>
            <person name="Lucas S."/>
            <person name="Glavina Del Rio T."/>
            <person name="Nolan M."/>
            <person name="Tice H."/>
            <person name="Copeland A."/>
            <person name="Cheng J.F."/>
            <person name="Chen F."/>
            <person name="Bruce D."/>
            <person name="Goodwin L."/>
            <person name="Pitluck S."/>
            <person name="Mavromatis K."/>
            <person name="Pati A."/>
            <person name="Mikhailova N."/>
            <person name="Chen A."/>
            <person name="Palaniappan K."/>
            <person name="Land M."/>
            <person name="Hauser L."/>
            <person name="Chang Y.J."/>
            <person name="Jeffries C.D."/>
            <person name="Detter J.C."/>
            <person name="Brettin T."/>
            <person name="Rohde M."/>
            <person name="Goker M."/>
            <person name="Bristow J."/>
            <person name="Markowitz V."/>
            <person name="Eisen J.A."/>
            <person name="Hugenholtz P."/>
            <person name="Kyrpides N.C."/>
            <person name="Klenk H.P."/>
        </authorList>
    </citation>
    <scope>NUCLEOTIDE SEQUENCE [LARGE SCALE GENOMIC DNA]</scope>
    <source>
        <strain evidence="18">DSM 14365 / CIP 107738 / JCM 11303 / AJ 13395 / SMP-2</strain>
    </source>
</reference>
<comment type="subcellular location">
    <subcellularLocation>
        <location evidence="15">Cell inner membrane</location>
        <topology evidence="15">Multi-pass membrane protein</topology>
    </subcellularLocation>
    <subcellularLocation>
        <location evidence="1">Cell membrane</location>
        <topology evidence="1">Multi-pass membrane protein</topology>
    </subcellularLocation>
</comment>
<keyword evidence="8 15" id="KW-0408">Iron</keyword>
<dbReference type="Proteomes" id="UP000001880">
    <property type="component" value="Chromosome"/>
</dbReference>
<feature type="transmembrane region" description="Helical" evidence="15">
    <location>
        <begin position="695"/>
        <end position="713"/>
    </location>
</feature>
<feature type="domain" description="FeoB-type G" evidence="16">
    <location>
        <begin position="7"/>
        <end position="173"/>
    </location>
</feature>
<keyword evidence="18" id="KW-1185">Reference proteome</keyword>
<keyword evidence="9" id="KW-0406">Ion transport</keyword>